<keyword evidence="9" id="KW-1185">Reference proteome</keyword>
<evidence type="ECO:0000256" key="3">
    <source>
        <dbReference type="ARBA" id="ARBA00022692"/>
    </source>
</evidence>
<dbReference type="GO" id="GO:0005886">
    <property type="term" value="C:plasma membrane"/>
    <property type="evidence" value="ECO:0007669"/>
    <property type="project" value="TreeGrafter"/>
</dbReference>
<feature type="transmembrane region" description="Helical" evidence="6">
    <location>
        <begin position="178"/>
        <end position="202"/>
    </location>
</feature>
<evidence type="ECO:0000256" key="4">
    <source>
        <dbReference type="ARBA" id="ARBA00022989"/>
    </source>
</evidence>
<dbReference type="Pfam" id="PF13906">
    <property type="entry name" value="AA_permease_C"/>
    <property type="match status" value="1"/>
</dbReference>
<comment type="caution">
    <text evidence="8">The sequence shown here is derived from an EMBL/GenBank/DDBJ whole genome shotgun (WGS) entry which is preliminary data.</text>
</comment>
<proteinExistence type="predicted"/>
<keyword evidence="2" id="KW-0813">Transport</keyword>
<dbReference type="STRING" id="188477.A0A433TZC8"/>
<feature type="transmembrane region" description="Helical" evidence="6">
    <location>
        <begin position="101"/>
        <end position="123"/>
    </location>
</feature>
<dbReference type="InterPro" id="IPR029485">
    <property type="entry name" value="CAT_C"/>
</dbReference>
<feature type="transmembrane region" description="Helical" evidence="6">
    <location>
        <begin position="135"/>
        <end position="157"/>
    </location>
</feature>
<dbReference type="PIRSF" id="PIRSF006060">
    <property type="entry name" value="AA_transporter"/>
    <property type="match status" value="1"/>
</dbReference>
<keyword evidence="5 6" id="KW-0472">Membrane</keyword>
<name>A0A433TZC8_ELYCH</name>
<dbReference type="Proteomes" id="UP000271974">
    <property type="component" value="Unassembled WGS sequence"/>
</dbReference>
<feature type="transmembrane region" description="Helical" evidence="6">
    <location>
        <begin position="75"/>
        <end position="94"/>
    </location>
</feature>
<dbReference type="InterPro" id="IPR002293">
    <property type="entry name" value="AA/rel_permease1"/>
</dbReference>
<feature type="transmembrane region" description="Helical" evidence="6">
    <location>
        <begin position="390"/>
        <end position="409"/>
    </location>
</feature>
<dbReference type="EMBL" id="RQTK01000124">
    <property type="protein sequence ID" value="RUS86927.1"/>
    <property type="molecule type" value="Genomic_DNA"/>
</dbReference>
<feature type="transmembrane region" description="Helical" evidence="6">
    <location>
        <begin position="415"/>
        <end position="437"/>
    </location>
</feature>
<dbReference type="PANTHER" id="PTHR43243:SF4">
    <property type="entry name" value="CATIONIC AMINO ACID TRANSPORTER 4"/>
    <property type="match status" value="1"/>
</dbReference>
<feature type="transmembrane region" description="Helical" evidence="6">
    <location>
        <begin position="299"/>
        <end position="320"/>
    </location>
</feature>
<keyword evidence="3 6" id="KW-0812">Transmembrane</keyword>
<evidence type="ECO:0000259" key="7">
    <source>
        <dbReference type="Pfam" id="PF13906"/>
    </source>
</evidence>
<comment type="subcellular location">
    <subcellularLocation>
        <location evidence="1">Membrane</location>
        <topology evidence="1">Multi-pass membrane protein</topology>
    </subcellularLocation>
</comment>
<accession>A0A433TZC8</accession>
<reference evidence="8 9" key="1">
    <citation type="submission" date="2019-01" db="EMBL/GenBank/DDBJ databases">
        <title>A draft genome assembly of the solar-powered sea slug Elysia chlorotica.</title>
        <authorList>
            <person name="Cai H."/>
            <person name="Li Q."/>
            <person name="Fang X."/>
            <person name="Li J."/>
            <person name="Curtis N.E."/>
            <person name="Altenburger A."/>
            <person name="Shibata T."/>
            <person name="Feng M."/>
            <person name="Maeda T."/>
            <person name="Schwartz J.A."/>
            <person name="Shigenobu S."/>
            <person name="Lundholm N."/>
            <person name="Nishiyama T."/>
            <person name="Yang H."/>
            <person name="Hasebe M."/>
            <person name="Li S."/>
            <person name="Pierce S.K."/>
            <person name="Wang J."/>
        </authorList>
    </citation>
    <scope>NUCLEOTIDE SEQUENCE [LARGE SCALE GENOMIC DNA]</scope>
    <source>
        <strain evidence="8">EC2010</strain>
        <tissue evidence="8">Whole organism of an adult</tissue>
    </source>
</reference>
<keyword evidence="4 6" id="KW-1133">Transmembrane helix</keyword>
<sequence>AGSAYSYTYVTVGELWGFLIGWNIILEHMIGAASVARAWSGALDALFSQAVSNSTIKAIGRMSDDGGWLAEYPDLVATSVTIIAFIIVAVGAKVSVGFNSVFTILNSIVLLFIIITGFCYARPSLWSTDGGYDGFFPFGFGGTVSGAATCFYAYIGFEGIAVASEEARDPEKSVPRATVLSMFTVTCLYLLACAALTLMVPFVHTNTSAAFPFAFDEVGAHWAKFIVAGGTLLGISTSLIGSAFSLPRSVYAMAEDGLLFRFLGYVHPRTQTPIYSIIVFGSLAAILALLFEISTLVEFMSIGTLFGYTIVSASIIILRYQPVHKCQFKLFAYHNTVLTTQAHNIFCLQSEKSNIIPKSKSHDDFGRLRQSLRRVPILQQFEPGDGVKSAVVLMGMFMICLALVVVEGAEHLKEAAWWAVCLVIVFSLLIVAMYLIIVAHEQNNAFLTFQIPLVPLLPSLSMLVNISLMLSLTRLTWLRLVIWIAIGLCVYFVY</sequence>
<dbReference type="GO" id="GO:0015171">
    <property type="term" value="F:amino acid transmembrane transporter activity"/>
    <property type="evidence" value="ECO:0007669"/>
    <property type="project" value="TreeGrafter"/>
</dbReference>
<feature type="transmembrane region" description="Helical" evidence="6">
    <location>
        <begin position="476"/>
        <end position="493"/>
    </location>
</feature>
<gene>
    <name evidence="8" type="ORF">EGW08_005332</name>
</gene>
<evidence type="ECO:0000256" key="2">
    <source>
        <dbReference type="ARBA" id="ARBA00022448"/>
    </source>
</evidence>
<feature type="transmembrane region" description="Helical" evidence="6">
    <location>
        <begin position="449"/>
        <end position="470"/>
    </location>
</feature>
<dbReference type="PANTHER" id="PTHR43243">
    <property type="entry name" value="INNER MEMBRANE TRANSPORTER YGJI-RELATED"/>
    <property type="match status" value="1"/>
</dbReference>
<feature type="non-terminal residue" evidence="8">
    <location>
        <position position="1"/>
    </location>
</feature>
<dbReference type="AlphaFoldDB" id="A0A433TZC8"/>
<evidence type="ECO:0000256" key="1">
    <source>
        <dbReference type="ARBA" id="ARBA00004141"/>
    </source>
</evidence>
<evidence type="ECO:0000256" key="5">
    <source>
        <dbReference type="ARBA" id="ARBA00023136"/>
    </source>
</evidence>
<dbReference type="Pfam" id="PF13520">
    <property type="entry name" value="AA_permease_2"/>
    <property type="match status" value="1"/>
</dbReference>
<evidence type="ECO:0000256" key="6">
    <source>
        <dbReference type="SAM" id="Phobius"/>
    </source>
</evidence>
<protein>
    <recommendedName>
        <fullName evidence="7">Cationic amino acid transporter C-terminal domain-containing protein</fullName>
    </recommendedName>
</protein>
<organism evidence="8 9">
    <name type="scientific">Elysia chlorotica</name>
    <name type="common">Eastern emerald elysia</name>
    <name type="synonym">Sea slug</name>
    <dbReference type="NCBI Taxonomy" id="188477"/>
    <lineage>
        <taxon>Eukaryota</taxon>
        <taxon>Metazoa</taxon>
        <taxon>Spiralia</taxon>
        <taxon>Lophotrochozoa</taxon>
        <taxon>Mollusca</taxon>
        <taxon>Gastropoda</taxon>
        <taxon>Heterobranchia</taxon>
        <taxon>Euthyneura</taxon>
        <taxon>Panpulmonata</taxon>
        <taxon>Sacoglossa</taxon>
        <taxon>Placobranchoidea</taxon>
        <taxon>Plakobranchidae</taxon>
        <taxon>Elysia</taxon>
    </lineage>
</organism>
<dbReference type="OrthoDB" id="3900342at2759"/>
<feature type="transmembrane region" description="Helical" evidence="6">
    <location>
        <begin position="274"/>
        <end position="293"/>
    </location>
</feature>
<feature type="non-terminal residue" evidence="8">
    <location>
        <position position="494"/>
    </location>
</feature>
<evidence type="ECO:0000313" key="9">
    <source>
        <dbReference type="Proteomes" id="UP000271974"/>
    </source>
</evidence>
<evidence type="ECO:0000313" key="8">
    <source>
        <dbReference type="EMBL" id="RUS86927.1"/>
    </source>
</evidence>
<feature type="transmembrane region" description="Helical" evidence="6">
    <location>
        <begin position="222"/>
        <end position="244"/>
    </location>
</feature>
<dbReference type="Gene3D" id="1.20.1740.10">
    <property type="entry name" value="Amino acid/polyamine transporter I"/>
    <property type="match status" value="2"/>
</dbReference>
<feature type="domain" description="Cationic amino acid transporter C-terminal" evidence="7">
    <location>
        <begin position="449"/>
        <end position="494"/>
    </location>
</feature>